<dbReference type="InterPro" id="IPR036107">
    <property type="entry name" value="CsrA_sf"/>
</dbReference>
<keyword evidence="5 6" id="KW-0694">RNA-binding</keyword>
<dbReference type="PANTHER" id="PTHR34984">
    <property type="entry name" value="CARBON STORAGE REGULATOR"/>
    <property type="match status" value="1"/>
</dbReference>
<keyword evidence="2 6" id="KW-0678">Repressor</keyword>
<dbReference type="EMBL" id="BAABXL010000001">
    <property type="protein sequence ID" value="GAA6268544.1"/>
    <property type="molecule type" value="Genomic_DNA"/>
</dbReference>
<evidence type="ECO:0000256" key="3">
    <source>
        <dbReference type="ARBA" id="ARBA00022795"/>
    </source>
</evidence>
<gene>
    <name evidence="6" type="primary">csrA</name>
    <name evidence="7" type="ORF">F130042H8_16040</name>
</gene>
<dbReference type="SUPFAM" id="SSF117130">
    <property type="entry name" value="CsrA-like"/>
    <property type="match status" value="1"/>
</dbReference>
<evidence type="ECO:0000256" key="1">
    <source>
        <dbReference type="ARBA" id="ARBA00022490"/>
    </source>
</evidence>
<comment type="subcellular location">
    <subcellularLocation>
        <location evidence="6">Cytoplasm</location>
    </subcellularLocation>
</comment>
<dbReference type="PANTHER" id="PTHR34984:SF1">
    <property type="entry name" value="CARBON STORAGE REGULATOR"/>
    <property type="match status" value="1"/>
</dbReference>
<dbReference type="RefSeq" id="WP_176253540.1">
    <property type="nucleotide sequence ID" value="NZ_BAABXL010000001.1"/>
</dbReference>
<sequence>MLILKRKKNESILIGDDIRITIIECSSGIVRVAVDAPKEVSIIREELQETADMNHDALVTDPSALQSAAAALLPYLRESC</sequence>
<comment type="subunit">
    <text evidence="6">Homodimer; the beta-strands of each monomer intercalate to form a hydrophobic core, while the alpha-helices form wings that extend away from the core.</text>
</comment>
<dbReference type="InterPro" id="IPR003751">
    <property type="entry name" value="CsrA"/>
</dbReference>
<dbReference type="Gene3D" id="2.60.40.4380">
    <property type="entry name" value="Translational regulator CsrA"/>
    <property type="match status" value="1"/>
</dbReference>
<comment type="function">
    <text evidence="6">A translational regulator that binds mRNA to regulate translation initiation and/or mRNA stability. Usually binds in the 5'-UTR at or near the Shine-Dalgarno sequence preventing ribosome-binding, thus repressing translation. Its main target seems to be the major flagellin gene, while its function is anatagonized by FliW.</text>
</comment>
<protein>
    <recommendedName>
        <fullName evidence="6">Translational regulator CsrA</fullName>
    </recommendedName>
</protein>
<organism evidence="7 8">
    <name type="scientific">Enterocloster alcoholdehydrogenati</name>
    <dbReference type="NCBI Taxonomy" id="2547410"/>
    <lineage>
        <taxon>Bacteria</taxon>
        <taxon>Bacillati</taxon>
        <taxon>Bacillota</taxon>
        <taxon>Clostridia</taxon>
        <taxon>Lachnospirales</taxon>
        <taxon>Lachnospiraceae</taxon>
        <taxon>Enterocloster</taxon>
    </lineage>
</organism>
<proteinExistence type="inferred from homology"/>
<evidence type="ECO:0000256" key="6">
    <source>
        <dbReference type="HAMAP-Rule" id="MF_00167"/>
    </source>
</evidence>
<evidence type="ECO:0000256" key="4">
    <source>
        <dbReference type="ARBA" id="ARBA00022845"/>
    </source>
</evidence>
<evidence type="ECO:0000313" key="8">
    <source>
        <dbReference type="Proteomes" id="UP001600894"/>
    </source>
</evidence>
<evidence type="ECO:0000313" key="7">
    <source>
        <dbReference type="EMBL" id="GAA6268544.1"/>
    </source>
</evidence>
<evidence type="ECO:0000256" key="2">
    <source>
        <dbReference type="ARBA" id="ARBA00022491"/>
    </source>
</evidence>
<dbReference type="HAMAP" id="MF_00167">
    <property type="entry name" value="CsrA"/>
    <property type="match status" value="1"/>
</dbReference>
<comment type="similarity">
    <text evidence="6">Belongs to the CsrA/RsmA family.</text>
</comment>
<keyword evidence="4 6" id="KW-0810">Translation regulation</keyword>
<evidence type="ECO:0000256" key="5">
    <source>
        <dbReference type="ARBA" id="ARBA00022884"/>
    </source>
</evidence>
<dbReference type="Proteomes" id="UP001600894">
    <property type="component" value="Unassembled WGS sequence"/>
</dbReference>
<accession>A0ABQ0AWZ4</accession>
<keyword evidence="8" id="KW-1185">Reference proteome</keyword>
<name>A0ABQ0AWZ4_9FIRM</name>
<keyword evidence="1 6" id="KW-0963">Cytoplasm</keyword>
<comment type="caution">
    <text evidence="7">The sequence shown here is derived from an EMBL/GenBank/DDBJ whole genome shotgun (WGS) entry which is preliminary data.</text>
</comment>
<keyword evidence="3 6" id="KW-1005">Bacterial flagellum biogenesis</keyword>
<dbReference type="Pfam" id="PF02599">
    <property type="entry name" value="CsrA"/>
    <property type="match status" value="1"/>
</dbReference>
<reference evidence="7 8" key="1">
    <citation type="submission" date="2024-04" db="EMBL/GenBank/DDBJ databases">
        <title>Defined microbial consortia suppress multidrug-resistant proinflammatory Enterobacteriaceae via ecological control.</title>
        <authorList>
            <person name="Furuichi M."/>
            <person name="Kawaguchi T."/>
            <person name="Pust M."/>
            <person name="Yasuma K."/>
            <person name="Plichta D."/>
            <person name="Hasegawa N."/>
            <person name="Ohya T."/>
            <person name="Bhattarai S."/>
            <person name="Sasajima S."/>
            <person name="Aoto Y."/>
            <person name="Tuganbaev T."/>
            <person name="Yaginuma M."/>
            <person name="Ueda M."/>
            <person name="Okahashi N."/>
            <person name="Amafuji K."/>
            <person name="Kiridooshi Y."/>
            <person name="Sugita K."/>
            <person name="Strazar M."/>
            <person name="Skelly A."/>
            <person name="Suda W."/>
            <person name="Hattori M."/>
            <person name="Nakamoto N."/>
            <person name="Caballero S."/>
            <person name="Norman J."/>
            <person name="Olle B."/>
            <person name="Tanoue T."/>
            <person name="Arita M."/>
            <person name="Bucci V."/>
            <person name="Atarashi K."/>
            <person name="Xavier R."/>
            <person name="Honda K."/>
        </authorList>
    </citation>
    <scope>NUCLEOTIDE SEQUENCE [LARGE SCALE GENOMIC DNA]</scope>
    <source>
        <strain evidence="8">f13</strain>
    </source>
</reference>